<feature type="compositionally biased region" description="Polar residues" evidence="1">
    <location>
        <begin position="119"/>
        <end position="132"/>
    </location>
</feature>
<dbReference type="AlphaFoldDB" id="A0A9X8DX31"/>
<organism evidence="3 4">
    <name type="scientific">Aphanomyces astaci</name>
    <name type="common">Crayfish plague agent</name>
    <dbReference type="NCBI Taxonomy" id="112090"/>
    <lineage>
        <taxon>Eukaryota</taxon>
        <taxon>Sar</taxon>
        <taxon>Stramenopiles</taxon>
        <taxon>Oomycota</taxon>
        <taxon>Saprolegniomycetes</taxon>
        <taxon>Saprolegniales</taxon>
        <taxon>Verrucalvaceae</taxon>
        <taxon>Aphanomyces</taxon>
    </lineage>
</organism>
<feature type="region of interest" description="Disordered" evidence="1">
    <location>
        <begin position="119"/>
        <end position="177"/>
    </location>
</feature>
<feature type="compositionally biased region" description="Low complexity" evidence="1">
    <location>
        <begin position="133"/>
        <end position="147"/>
    </location>
</feature>
<evidence type="ECO:0000313" key="3">
    <source>
        <dbReference type="EMBL" id="RLO05343.1"/>
    </source>
</evidence>
<evidence type="ECO:0000256" key="1">
    <source>
        <dbReference type="SAM" id="MobiDB-lite"/>
    </source>
</evidence>
<name>A0A9X8DX31_APHAT</name>
<feature type="chain" id="PRO_5040940237" evidence="2">
    <location>
        <begin position="17"/>
        <end position="199"/>
    </location>
</feature>
<accession>A0A9X8DX31</accession>
<sequence length="199" mass="20475">MLSVVVLLKLVSYTHAQLFDPLPMPAILPDLASCAYVRMSDDAPALVLCCGQRHGNLVAPPECLTECVLEYEEPDTTVKRWTIIVISTTVSPTSPKFQSPASTLQSSALTTSSPVTTAGAASQLGNGSNGQNTAAGAAATTDQVTATSESDKVPSTTDGQSGATITTETSSCSPSKNVAGGIREIMVMLLASLAMVVVV</sequence>
<comment type="caution">
    <text evidence="3">The sequence shown here is derived from an EMBL/GenBank/DDBJ whole genome shotgun (WGS) entry which is preliminary data.</text>
</comment>
<evidence type="ECO:0000256" key="2">
    <source>
        <dbReference type="SAM" id="SignalP"/>
    </source>
</evidence>
<dbReference type="EMBL" id="QUTI01027090">
    <property type="protein sequence ID" value="RLO05343.1"/>
    <property type="molecule type" value="Genomic_DNA"/>
</dbReference>
<evidence type="ECO:0000313" key="4">
    <source>
        <dbReference type="Proteomes" id="UP000275652"/>
    </source>
</evidence>
<dbReference type="Proteomes" id="UP000275652">
    <property type="component" value="Unassembled WGS sequence"/>
</dbReference>
<feature type="signal peptide" evidence="2">
    <location>
        <begin position="1"/>
        <end position="16"/>
    </location>
</feature>
<reference evidence="3 4" key="1">
    <citation type="journal article" date="2018" name="J. Invertebr. Pathol.">
        <title>New genotyping method for the causative agent of crayfish plague (Aphanomyces astaci) based on whole genome data.</title>
        <authorList>
            <person name="Minardi D."/>
            <person name="Studholme D.J."/>
            <person name="van der Giezen M."/>
            <person name="Pretto T."/>
            <person name="Oidtmann B."/>
        </authorList>
    </citation>
    <scope>NUCLEOTIDE SEQUENCE [LARGE SCALE GENOMIC DNA]</scope>
    <source>
        <strain evidence="3 4">KB13</strain>
    </source>
</reference>
<gene>
    <name evidence="3" type="ORF">DYB28_005332</name>
</gene>
<proteinExistence type="predicted"/>
<feature type="compositionally biased region" description="Polar residues" evidence="1">
    <location>
        <begin position="153"/>
        <end position="176"/>
    </location>
</feature>
<protein>
    <submittedName>
        <fullName evidence="3">Uncharacterized protein</fullName>
    </submittedName>
</protein>
<keyword evidence="2" id="KW-0732">Signal</keyword>